<evidence type="ECO:0008006" key="2">
    <source>
        <dbReference type="Google" id="ProtNLM"/>
    </source>
</evidence>
<accession>A0A3B1BCK9</accession>
<dbReference type="EMBL" id="UOFU01000287">
    <property type="protein sequence ID" value="VAX02727.1"/>
    <property type="molecule type" value="Genomic_DNA"/>
</dbReference>
<organism evidence="1">
    <name type="scientific">hydrothermal vent metagenome</name>
    <dbReference type="NCBI Taxonomy" id="652676"/>
    <lineage>
        <taxon>unclassified sequences</taxon>
        <taxon>metagenomes</taxon>
        <taxon>ecological metagenomes</taxon>
    </lineage>
</organism>
<reference evidence="1" key="1">
    <citation type="submission" date="2018-06" db="EMBL/GenBank/DDBJ databases">
        <authorList>
            <person name="Zhirakovskaya E."/>
        </authorList>
    </citation>
    <scope>NUCLEOTIDE SEQUENCE</scope>
</reference>
<dbReference type="SUPFAM" id="SSF53335">
    <property type="entry name" value="S-adenosyl-L-methionine-dependent methyltransferases"/>
    <property type="match status" value="1"/>
</dbReference>
<dbReference type="Pfam" id="PF13489">
    <property type="entry name" value="Methyltransf_23"/>
    <property type="match status" value="1"/>
</dbReference>
<dbReference type="PANTHER" id="PTHR43861">
    <property type="entry name" value="TRANS-ACONITATE 2-METHYLTRANSFERASE-RELATED"/>
    <property type="match status" value="1"/>
</dbReference>
<name>A0A3B1BCK9_9ZZZZ</name>
<evidence type="ECO:0000313" key="1">
    <source>
        <dbReference type="EMBL" id="VAX02727.1"/>
    </source>
</evidence>
<gene>
    <name evidence="1" type="ORF">MNBD_GAMMA20-1796</name>
</gene>
<dbReference type="InterPro" id="IPR029063">
    <property type="entry name" value="SAM-dependent_MTases_sf"/>
</dbReference>
<dbReference type="Gene3D" id="3.40.50.150">
    <property type="entry name" value="Vaccinia Virus protein VP39"/>
    <property type="match status" value="1"/>
</dbReference>
<dbReference type="CDD" id="cd02440">
    <property type="entry name" value="AdoMet_MTases"/>
    <property type="match status" value="1"/>
</dbReference>
<dbReference type="AlphaFoldDB" id="A0A3B1BCK9"/>
<proteinExistence type="predicted"/>
<sequence length="243" mass="26649">MHESLYLQMRELEDRHWWFTGRRRIVAGVIQRLHLPAQAQILDAGCGTGGNLPMLAGFGELTGAEFAAEAAALARARGVCEVVRAGLPNEMPFTAMQFQLVTLLDVLEHIDDDRASLQTLANLLIPGGRLLITVPAFPFLWGPHDESHHHKRRYRAAGLRARIAEAGLDVQWLSYYNSSLFPAVAAVRLLHRLLPAGEAGNELALPPAPINVLLENLFAAEGHLLGRLMLPFGVSLIALARKP</sequence>
<protein>
    <recommendedName>
        <fullName evidence="2">Class I SAM-dependent methyltransferase</fullName>
    </recommendedName>
</protein>